<evidence type="ECO:0000313" key="1">
    <source>
        <dbReference type="EMBL" id="WAQ96292.1"/>
    </source>
</evidence>
<keyword evidence="2" id="KW-1185">Reference proteome</keyword>
<reference evidence="1" key="1">
    <citation type="submission" date="2022-11" db="EMBL/GenBank/DDBJ databases">
        <title>Centuries of genome instability and evolution in soft-shell clam transmissible cancer (bioRxiv).</title>
        <authorList>
            <person name="Hart S.F.M."/>
            <person name="Yonemitsu M.A."/>
            <person name="Giersch R.M."/>
            <person name="Beal B.F."/>
            <person name="Arriagada G."/>
            <person name="Davis B.W."/>
            <person name="Ostrander E.A."/>
            <person name="Goff S.P."/>
            <person name="Metzger M.J."/>
        </authorList>
    </citation>
    <scope>NUCLEOTIDE SEQUENCE</scope>
    <source>
        <strain evidence="1">MELC-2E11</strain>
        <tissue evidence="1">Siphon/mantle</tissue>
    </source>
</reference>
<evidence type="ECO:0000313" key="2">
    <source>
        <dbReference type="Proteomes" id="UP001164746"/>
    </source>
</evidence>
<name>A0ABY7DF56_MYAAR</name>
<organism evidence="1 2">
    <name type="scientific">Mya arenaria</name>
    <name type="common">Soft-shell clam</name>
    <dbReference type="NCBI Taxonomy" id="6604"/>
    <lineage>
        <taxon>Eukaryota</taxon>
        <taxon>Metazoa</taxon>
        <taxon>Spiralia</taxon>
        <taxon>Lophotrochozoa</taxon>
        <taxon>Mollusca</taxon>
        <taxon>Bivalvia</taxon>
        <taxon>Autobranchia</taxon>
        <taxon>Heteroconchia</taxon>
        <taxon>Euheterodonta</taxon>
        <taxon>Imparidentia</taxon>
        <taxon>Neoheterodontei</taxon>
        <taxon>Myida</taxon>
        <taxon>Myoidea</taxon>
        <taxon>Myidae</taxon>
        <taxon>Mya</taxon>
    </lineage>
</organism>
<protein>
    <submittedName>
        <fullName evidence="1">Uncharacterized protein</fullName>
    </submittedName>
</protein>
<dbReference type="EMBL" id="CP111013">
    <property type="protein sequence ID" value="WAQ96292.1"/>
    <property type="molecule type" value="Genomic_DNA"/>
</dbReference>
<sequence>MDLIKAIGAEVPFDQIDRLANLGPWDPHNRLTNAQWTLLLISFRKQVYKSRTKLKGAG</sequence>
<gene>
    <name evidence="1" type="ORF">MAR_028982</name>
</gene>
<accession>A0ABY7DF56</accession>
<proteinExistence type="predicted"/>
<dbReference type="Proteomes" id="UP001164746">
    <property type="component" value="Chromosome 2"/>
</dbReference>